<dbReference type="InterPro" id="IPR001610">
    <property type="entry name" value="PAC"/>
</dbReference>
<dbReference type="Gene3D" id="3.30.70.270">
    <property type="match status" value="1"/>
</dbReference>
<evidence type="ECO:0000259" key="2">
    <source>
        <dbReference type="PROSITE" id="PS50110"/>
    </source>
</evidence>
<feature type="domain" description="EAL" evidence="3">
    <location>
        <begin position="433"/>
        <end position="687"/>
    </location>
</feature>
<dbReference type="Proteomes" id="UP000277811">
    <property type="component" value="Unassembled WGS sequence"/>
</dbReference>
<dbReference type="CDD" id="cd00156">
    <property type="entry name" value="REC"/>
    <property type="match status" value="1"/>
</dbReference>
<keyword evidence="6" id="KW-1185">Reference proteome</keyword>
<dbReference type="Pfam" id="PF00072">
    <property type="entry name" value="Response_reg"/>
    <property type="match status" value="1"/>
</dbReference>
<dbReference type="AlphaFoldDB" id="A0A498R8J5"/>
<evidence type="ECO:0000256" key="1">
    <source>
        <dbReference type="PROSITE-ProRule" id="PRU00169"/>
    </source>
</evidence>
<dbReference type="InterPro" id="IPR013767">
    <property type="entry name" value="PAS_fold"/>
</dbReference>
<organism evidence="5 6">
    <name type="scientific">Lucifera butyrica</name>
    <dbReference type="NCBI Taxonomy" id="1351585"/>
    <lineage>
        <taxon>Bacteria</taxon>
        <taxon>Bacillati</taxon>
        <taxon>Bacillota</taxon>
        <taxon>Negativicutes</taxon>
        <taxon>Veillonellales</taxon>
        <taxon>Veillonellaceae</taxon>
        <taxon>Lucifera</taxon>
    </lineage>
</organism>
<dbReference type="EMBL" id="UPPP01000056">
    <property type="protein sequence ID" value="VBB05468.1"/>
    <property type="molecule type" value="Genomic_DNA"/>
</dbReference>
<dbReference type="InterPro" id="IPR035919">
    <property type="entry name" value="EAL_sf"/>
</dbReference>
<dbReference type="GO" id="GO:0000160">
    <property type="term" value="P:phosphorelay signal transduction system"/>
    <property type="evidence" value="ECO:0007669"/>
    <property type="project" value="InterPro"/>
</dbReference>
<dbReference type="SUPFAM" id="SSF141868">
    <property type="entry name" value="EAL domain-like"/>
    <property type="match status" value="1"/>
</dbReference>
<dbReference type="OrthoDB" id="9813903at2"/>
<dbReference type="PROSITE" id="PS50110">
    <property type="entry name" value="RESPONSE_REGULATORY"/>
    <property type="match status" value="1"/>
</dbReference>
<dbReference type="PROSITE" id="PS50883">
    <property type="entry name" value="EAL"/>
    <property type="match status" value="1"/>
</dbReference>
<dbReference type="FunFam" id="3.20.20.450:FF:000001">
    <property type="entry name" value="Cyclic di-GMP phosphodiesterase yahA"/>
    <property type="match status" value="1"/>
</dbReference>
<dbReference type="GO" id="GO:0006355">
    <property type="term" value="P:regulation of DNA-templated transcription"/>
    <property type="evidence" value="ECO:0007669"/>
    <property type="project" value="InterPro"/>
</dbReference>
<dbReference type="PANTHER" id="PTHR44757:SF2">
    <property type="entry name" value="BIOFILM ARCHITECTURE MAINTENANCE PROTEIN MBAA"/>
    <property type="match status" value="1"/>
</dbReference>
<dbReference type="SMART" id="SM00267">
    <property type="entry name" value="GGDEF"/>
    <property type="match status" value="1"/>
</dbReference>
<keyword evidence="1" id="KW-0597">Phosphoprotein</keyword>
<evidence type="ECO:0000313" key="6">
    <source>
        <dbReference type="Proteomes" id="UP000277811"/>
    </source>
</evidence>
<evidence type="ECO:0000259" key="3">
    <source>
        <dbReference type="PROSITE" id="PS50883"/>
    </source>
</evidence>
<reference evidence="5 6" key="1">
    <citation type="submission" date="2018-06" db="EMBL/GenBank/DDBJ databases">
        <authorList>
            <person name="Strepis N."/>
        </authorList>
    </citation>
    <scope>NUCLEOTIDE SEQUENCE [LARGE SCALE GENOMIC DNA]</scope>
    <source>
        <strain evidence="5">LUCI</strain>
    </source>
</reference>
<dbReference type="InterPro" id="IPR001633">
    <property type="entry name" value="EAL_dom"/>
</dbReference>
<dbReference type="SMART" id="SM00052">
    <property type="entry name" value="EAL"/>
    <property type="match status" value="1"/>
</dbReference>
<dbReference type="PROSITE" id="PS50887">
    <property type="entry name" value="GGDEF"/>
    <property type="match status" value="1"/>
</dbReference>
<evidence type="ECO:0000259" key="4">
    <source>
        <dbReference type="PROSITE" id="PS50887"/>
    </source>
</evidence>
<feature type="domain" description="Response regulatory" evidence="2">
    <location>
        <begin position="6"/>
        <end position="122"/>
    </location>
</feature>
<dbReference type="SUPFAM" id="SSF55073">
    <property type="entry name" value="Nucleotide cyclase"/>
    <property type="match status" value="1"/>
</dbReference>
<dbReference type="SUPFAM" id="SSF52172">
    <property type="entry name" value="CheY-like"/>
    <property type="match status" value="1"/>
</dbReference>
<dbReference type="SMART" id="SM00091">
    <property type="entry name" value="PAS"/>
    <property type="match status" value="1"/>
</dbReference>
<protein>
    <submittedName>
        <fullName evidence="5">Pac motif</fullName>
    </submittedName>
</protein>
<dbReference type="InterPro" id="IPR029787">
    <property type="entry name" value="Nucleotide_cyclase"/>
</dbReference>
<evidence type="ECO:0000313" key="5">
    <source>
        <dbReference type="EMBL" id="VBB05468.1"/>
    </source>
</evidence>
<dbReference type="InterPro" id="IPR011006">
    <property type="entry name" value="CheY-like_superfamily"/>
</dbReference>
<dbReference type="InterPro" id="IPR001789">
    <property type="entry name" value="Sig_transdc_resp-reg_receiver"/>
</dbReference>
<dbReference type="InterPro" id="IPR052155">
    <property type="entry name" value="Biofilm_reg_signaling"/>
</dbReference>
<dbReference type="CDD" id="cd01949">
    <property type="entry name" value="GGDEF"/>
    <property type="match status" value="1"/>
</dbReference>
<dbReference type="InterPro" id="IPR000014">
    <property type="entry name" value="PAS"/>
</dbReference>
<dbReference type="CDD" id="cd01948">
    <property type="entry name" value="EAL"/>
    <property type="match status" value="1"/>
</dbReference>
<dbReference type="Pfam" id="PF00990">
    <property type="entry name" value="GGDEF"/>
    <property type="match status" value="1"/>
</dbReference>
<feature type="domain" description="GGDEF" evidence="4">
    <location>
        <begin position="291"/>
        <end position="424"/>
    </location>
</feature>
<gene>
    <name evidence="5" type="ORF">LUCI_0678</name>
</gene>
<dbReference type="CDD" id="cd00130">
    <property type="entry name" value="PAS"/>
    <property type="match status" value="1"/>
</dbReference>
<dbReference type="Gene3D" id="3.30.450.20">
    <property type="entry name" value="PAS domain"/>
    <property type="match status" value="1"/>
</dbReference>
<dbReference type="NCBIfam" id="TIGR00229">
    <property type="entry name" value="sensory_box"/>
    <property type="match status" value="1"/>
</dbReference>
<dbReference type="SMART" id="SM00086">
    <property type="entry name" value="PAC"/>
    <property type="match status" value="1"/>
</dbReference>
<dbReference type="InterPro" id="IPR000160">
    <property type="entry name" value="GGDEF_dom"/>
</dbReference>
<dbReference type="InterPro" id="IPR035965">
    <property type="entry name" value="PAS-like_dom_sf"/>
</dbReference>
<dbReference type="RefSeq" id="WP_122626459.1">
    <property type="nucleotide sequence ID" value="NZ_UPPP01000056.1"/>
</dbReference>
<dbReference type="NCBIfam" id="TIGR00254">
    <property type="entry name" value="GGDEF"/>
    <property type="match status" value="1"/>
</dbReference>
<dbReference type="PANTHER" id="PTHR44757">
    <property type="entry name" value="DIGUANYLATE CYCLASE DGCP"/>
    <property type="match status" value="1"/>
</dbReference>
<dbReference type="Pfam" id="PF00989">
    <property type="entry name" value="PAS"/>
    <property type="match status" value="1"/>
</dbReference>
<dbReference type="SUPFAM" id="SSF55785">
    <property type="entry name" value="PYP-like sensor domain (PAS domain)"/>
    <property type="match status" value="1"/>
</dbReference>
<sequence>MDEQLKVLIIDDDDVDRMTVKRFLQSATLHVAVTEASDGVSGITQLQGQNFDCVFLDYQLPREDGAAVLQSIRAAGIQTPVVVLTGHGDEQTAVAMMKAGATDYLVKAKLNAATLEKCLSSAMRIYRAEFQTAQALSDLSRSTARLQAIINHMLEGLIIIDGSGCIESMNRAAEAMFDLTPDAGTGDSLSRFIPAIDFQQIQQQAVAGGSLEMEGRRTDNTVFPLEFSCAEMSFDEQQLFICMARDISERKQAESMIRYLAYHDALTDLPNKTLFLDRLNMAVHHAHRDGNSLAVIVAALDRLNMVNDTLGHSVGDRMLQIVAGKMLECIPEGATVSRVGGGEFAVLLPVINQSEDAVRVIQAMIRQFEAPFTLEEYQLYITFSFGIAVYPLDGQSGGTLLKNADAAMYRTREQGGNHYQFYTYTMNDKILNSMVMETKMRAALENDEFILHYQPQVNVRKGKVVGMEALVRWDSPEDGLILPQDFIPLAEETGLIIPLGEWVLRTACSQNRAWQSAGYPPMDISVNLSARQFRQARLVDMVERVLRETGLDPRYLVLEITESVALQDVDFTVATLQSLRAMGIKIAMDDFGTGFSSLSYLKRLPIDILKIDRSFMRDVVHSPQDAAIVSTIISLAHNLNLKLIAEGVESEAQARFLEKKQCEEIQGYLFSKPLPLPEVEFFLRRFRL</sequence>
<dbReference type="InterPro" id="IPR043128">
    <property type="entry name" value="Rev_trsase/Diguanyl_cyclase"/>
</dbReference>
<dbReference type="Pfam" id="PF00563">
    <property type="entry name" value="EAL"/>
    <property type="match status" value="1"/>
</dbReference>
<dbReference type="Gene3D" id="3.20.20.450">
    <property type="entry name" value="EAL domain"/>
    <property type="match status" value="1"/>
</dbReference>
<accession>A0A498R8J5</accession>
<name>A0A498R8J5_9FIRM</name>
<proteinExistence type="predicted"/>
<feature type="modified residue" description="4-aspartylphosphate" evidence="1">
    <location>
        <position position="57"/>
    </location>
</feature>
<dbReference type="SMART" id="SM00448">
    <property type="entry name" value="REC"/>
    <property type="match status" value="1"/>
</dbReference>
<dbReference type="Gene3D" id="3.40.50.2300">
    <property type="match status" value="1"/>
</dbReference>